<accession>A0AAV1V8Z9</accession>
<dbReference type="AlphaFoldDB" id="A0AAV1V8Z9"/>
<dbReference type="Proteomes" id="UP001162060">
    <property type="component" value="Unassembled WGS sequence"/>
</dbReference>
<proteinExistence type="predicted"/>
<evidence type="ECO:0000256" key="1">
    <source>
        <dbReference type="SAM" id="MobiDB-lite"/>
    </source>
</evidence>
<dbReference type="EMBL" id="CAKLBY020000286">
    <property type="protein sequence ID" value="CAK7943061.1"/>
    <property type="molecule type" value="Genomic_DNA"/>
</dbReference>
<organism evidence="2 3">
    <name type="scientific">Peronospora matthiolae</name>
    <dbReference type="NCBI Taxonomy" id="2874970"/>
    <lineage>
        <taxon>Eukaryota</taxon>
        <taxon>Sar</taxon>
        <taxon>Stramenopiles</taxon>
        <taxon>Oomycota</taxon>
        <taxon>Peronosporomycetes</taxon>
        <taxon>Peronosporales</taxon>
        <taxon>Peronosporaceae</taxon>
        <taxon>Peronospora</taxon>
    </lineage>
</organism>
<sequence length="106" mass="12185">MAVLVTRRKKNPSRDEDSHDNLWKVLDPGDWIVRLKGLVLLYKVAPSCSIDGQNKGNRIDATHLHAVCAKQLRQKELTLREDDQIERAHKLMVDDISELSMARKEL</sequence>
<evidence type="ECO:0000313" key="2">
    <source>
        <dbReference type="EMBL" id="CAK7943061.1"/>
    </source>
</evidence>
<gene>
    <name evidence="2" type="ORF">PM001_LOCUS28211</name>
</gene>
<reference evidence="2" key="1">
    <citation type="submission" date="2024-01" db="EMBL/GenBank/DDBJ databases">
        <authorList>
            <person name="Webb A."/>
        </authorList>
    </citation>
    <scope>NUCLEOTIDE SEQUENCE</scope>
    <source>
        <strain evidence="2">Pm1</strain>
    </source>
</reference>
<comment type="caution">
    <text evidence="2">The sequence shown here is derived from an EMBL/GenBank/DDBJ whole genome shotgun (WGS) entry which is preliminary data.</text>
</comment>
<protein>
    <submittedName>
        <fullName evidence="2">Uncharacterized protein</fullName>
    </submittedName>
</protein>
<feature type="region of interest" description="Disordered" evidence="1">
    <location>
        <begin position="1"/>
        <end position="20"/>
    </location>
</feature>
<name>A0AAV1V8Z9_9STRA</name>
<evidence type="ECO:0000313" key="3">
    <source>
        <dbReference type="Proteomes" id="UP001162060"/>
    </source>
</evidence>
<feature type="compositionally biased region" description="Basic residues" evidence="1">
    <location>
        <begin position="1"/>
        <end position="11"/>
    </location>
</feature>